<evidence type="ECO:0000256" key="1">
    <source>
        <dbReference type="ARBA" id="ARBA00022491"/>
    </source>
</evidence>
<dbReference type="Proteomes" id="UP000319148">
    <property type="component" value="Unassembled WGS sequence"/>
</dbReference>
<dbReference type="InterPro" id="IPR028082">
    <property type="entry name" value="Peripla_BP_I"/>
</dbReference>
<evidence type="ECO:0000259" key="5">
    <source>
        <dbReference type="PROSITE" id="PS50932"/>
    </source>
</evidence>
<evidence type="ECO:0000313" key="7">
    <source>
        <dbReference type="Proteomes" id="UP000319148"/>
    </source>
</evidence>
<dbReference type="GO" id="GO:0000976">
    <property type="term" value="F:transcription cis-regulatory region binding"/>
    <property type="evidence" value="ECO:0007669"/>
    <property type="project" value="TreeGrafter"/>
</dbReference>
<name>A0A501PF42_9PROT</name>
<dbReference type="SMART" id="SM00354">
    <property type="entry name" value="HTH_LACI"/>
    <property type="match status" value="1"/>
</dbReference>
<dbReference type="InterPro" id="IPR046335">
    <property type="entry name" value="LacI/GalR-like_sensor"/>
</dbReference>
<dbReference type="CDD" id="cd06278">
    <property type="entry name" value="PBP1_LacI-like"/>
    <property type="match status" value="1"/>
</dbReference>
<dbReference type="PANTHER" id="PTHR30146:SF95">
    <property type="entry name" value="RIBOSE OPERON REPRESSOR"/>
    <property type="match status" value="1"/>
</dbReference>
<dbReference type="GO" id="GO:0003700">
    <property type="term" value="F:DNA-binding transcription factor activity"/>
    <property type="evidence" value="ECO:0007669"/>
    <property type="project" value="TreeGrafter"/>
</dbReference>
<keyword evidence="7" id="KW-1185">Reference proteome</keyword>
<dbReference type="SUPFAM" id="SSF47413">
    <property type="entry name" value="lambda repressor-like DNA-binding domains"/>
    <property type="match status" value="1"/>
</dbReference>
<dbReference type="PROSITE" id="PS50932">
    <property type="entry name" value="HTH_LACI_2"/>
    <property type="match status" value="1"/>
</dbReference>
<evidence type="ECO:0000256" key="3">
    <source>
        <dbReference type="ARBA" id="ARBA00023125"/>
    </source>
</evidence>
<feature type="domain" description="HTH lacI-type" evidence="5">
    <location>
        <begin position="10"/>
        <end position="64"/>
    </location>
</feature>
<reference evidence="7" key="1">
    <citation type="submission" date="2019-06" db="EMBL/GenBank/DDBJ databases">
        <title>The complete genome of Emcibacter congregatus ZYLT.</title>
        <authorList>
            <person name="Zhao Z."/>
        </authorList>
    </citation>
    <scope>NUCLEOTIDE SEQUENCE [LARGE SCALE GENOMIC DNA]</scope>
    <source>
        <strain evidence="7">MCCC 1A06723</strain>
    </source>
</reference>
<proteinExistence type="predicted"/>
<dbReference type="InterPro" id="IPR010982">
    <property type="entry name" value="Lambda_DNA-bd_dom_sf"/>
</dbReference>
<keyword evidence="1" id="KW-0678">Repressor</keyword>
<sequence>MAGTRPKKAITAYDVADHAGVSQSAVSRTFTPGASISAKTKAKVLASAKALGYRPNFIAKSLITRKSGITGVALGYADNPFYPALMEELMKRLSRQGRRFLLFNGDPQRDSDPELEEILRYQVDALILMSSTLSSHLAADCKDAGIPVVLINRRTEDGSTSSVTGDNFVGARKIAEFLMAGGHQRPAFLAGAENSSTNREREEGFRAGLSAAGGTAPLRACGNYQLEGARQATRELLASPDRPDAIFCANDHMAIGALEVARYEFGLDVGREISIVGFDDVDMAAWPSFDLTTYSQPVNEMAEAAMELIDLEEKAEPVHRRIPGELIIRKSARNPK</sequence>
<organism evidence="6 7">
    <name type="scientific">Emcibacter nanhaiensis</name>
    <dbReference type="NCBI Taxonomy" id="1505037"/>
    <lineage>
        <taxon>Bacteria</taxon>
        <taxon>Pseudomonadati</taxon>
        <taxon>Pseudomonadota</taxon>
        <taxon>Alphaproteobacteria</taxon>
        <taxon>Emcibacterales</taxon>
        <taxon>Emcibacteraceae</taxon>
        <taxon>Emcibacter</taxon>
    </lineage>
</organism>
<evidence type="ECO:0000313" key="6">
    <source>
        <dbReference type="EMBL" id="TPD59040.1"/>
    </source>
</evidence>
<dbReference type="Pfam" id="PF13377">
    <property type="entry name" value="Peripla_BP_3"/>
    <property type="match status" value="1"/>
</dbReference>
<keyword evidence="3" id="KW-0238">DNA-binding</keyword>
<gene>
    <name evidence="6" type="ORF">FIV46_12460</name>
</gene>
<keyword evidence="4" id="KW-0804">Transcription</keyword>
<protein>
    <submittedName>
        <fullName evidence="6">Substrate-binding domain-containing protein</fullName>
    </submittedName>
</protein>
<keyword evidence="2" id="KW-0805">Transcription regulation</keyword>
<accession>A0A501PF42</accession>
<dbReference type="RefSeq" id="WP_139941259.1">
    <property type="nucleotide sequence ID" value="NZ_JBHSYP010000002.1"/>
</dbReference>
<dbReference type="Pfam" id="PF00356">
    <property type="entry name" value="LacI"/>
    <property type="match status" value="1"/>
</dbReference>
<evidence type="ECO:0000256" key="2">
    <source>
        <dbReference type="ARBA" id="ARBA00023015"/>
    </source>
</evidence>
<dbReference type="Gene3D" id="3.40.50.2300">
    <property type="match status" value="2"/>
</dbReference>
<dbReference type="PANTHER" id="PTHR30146">
    <property type="entry name" value="LACI-RELATED TRANSCRIPTIONAL REPRESSOR"/>
    <property type="match status" value="1"/>
</dbReference>
<dbReference type="AlphaFoldDB" id="A0A501PF42"/>
<dbReference type="Gene3D" id="1.10.260.40">
    <property type="entry name" value="lambda repressor-like DNA-binding domains"/>
    <property type="match status" value="1"/>
</dbReference>
<dbReference type="EMBL" id="VFIY01000015">
    <property type="protein sequence ID" value="TPD59040.1"/>
    <property type="molecule type" value="Genomic_DNA"/>
</dbReference>
<dbReference type="SUPFAM" id="SSF53822">
    <property type="entry name" value="Periplasmic binding protein-like I"/>
    <property type="match status" value="1"/>
</dbReference>
<evidence type="ECO:0000256" key="4">
    <source>
        <dbReference type="ARBA" id="ARBA00023163"/>
    </source>
</evidence>
<dbReference type="OrthoDB" id="8433438at2"/>
<dbReference type="CDD" id="cd01392">
    <property type="entry name" value="HTH_LacI"/>
    <property type="match status" value="1"/>
</dbReference>
<comment type="caution">
    <text evidence="6">The sequence shown here is derived from an EMBL/GenBank/DDBJ whole genome shotgun (WGS) entry which is preliminary data.</text>
</comment>
<dbReference type="InterPro" id="IPR000843">
    <property type="entry name" value="HTH_LacI"/>
</dbReference>